<dbReference type="SMART" id="SM00304">
    <property type="entry name" value="HAMP"/>
    <property type="match status" value="1"/>
</dbReference>
<comment type="catalytic activity">
    <reaction evidence="1">
        <text>ATP + protein L-histidine = ADP + protein N-phospho-L-histidine.</text>
        <dbReference type="EC" id="2.7.13.3"/>
    </reaction>
</comment>
<evidence type="ECO:0000256" key="4">
    <source>
        <dbReference type="ARBA" id="ARBA00015735"/>
    </source>
</evidence>
<dbReference type="InterPro" id="IPR036890">
    <property type="entry name" value="HATPase_C_sf"/>
</dbReference>
<dbReference type="GO" id="GO:0005886">
    <property type="term" value="C:plasma membrane"/>
    <property type="evidence" value="ECO:0007669"/>
    <property type="project" value="UniProtKB-SubCell"/>
</dbReference>
<evidence type="ECO:0000256" key="3">
    <source>
        <dbReference type="ARBA" id="ARBA00012438"/>
    </source>
</evidence>
<keyword evidence="19" id="KW-1185">Reference proteome</keyword>
<dbReference type="InterPro" id="IPR003661">
    <property type="entry name" value="HisK_dim/P_dom"/>
</dbReference>
<dbReference type="Gene3D" id="3.30.565.10">
    <property type="entry name" value="Histidine kinase-like ATPase, C-terminal domain"/>
    <property type="match status" value="1"/>
</dbReference>
<dbReference type="OrthoDB" id="9786919at2"/>
<keyword evidence="9" id="KW-0547">Nucleotide-binding</keyword>
<dbReference type="SUPFAM" id="SSF55874">
    <property type="entry name" value="ATPase domain of HSP90 chaperone/DNA topoisomerase II/histidine kinase"/>
    <property type="match status" value="1"/>
</dbReference>
<evidence type="ECO:0000256" key="6">
    <source>
        <dbReference type="ARBA" id="ARBA00022553"/>
    </source>
</evidence>
<dbReference type="PANTHER" id="PTHR45528:SF12">
    <property type="entry name" value="SENSOR HISTIDINE KINASE ARSS"/>
    <property type="match status" value="1"/>
</dbReference>
<dbReference type="PANTHER" id="PTHR45528">
    <property type="entry name" value="SENSOR HISTIDINE KINASE CPXA"/>
    <property type="match status" value="1"/>
</dbReference>
<feature type="domain" description="Histidine kinase" evidence="16">
    <location>
        <begin position="251"/>
        <end position="466"/>
    </location>
</feature>
<feature type="transmembrane region" description="Helical" evidence="15">
    <location>
        <begin position="20"/>
        <end position="38"/>
    </location>
</feature>
<gene>
    <name evidence="18" type="ORF">BN000_03741</name>
</gene>
<keyword evidence="13" id="KW-0902">Two-component regulatory system</keyword>
<evidence type="ECO:0000259" key="16">
    <source>
        <dbReference type="PROSITE" id="PS50109"/>
    </source>
</evidence>
<dbReference type="SMART" id="SM00388">
    <property type="entry name" value="HisKA"/>
    <property type="match status" value="1"/>
</dbReference>
<accession>A0A0U1P0D3</accession>
<keyword evidence="6" id="KW-0597">Phosphoprotein</keyword>
<dbReference type="SUPFAM" id="SSF47384">
    <property type="entry name" value="Homodimeric domain of signal transducing histidine kinase"/>
    <property type="match status" value="1"/>
</dbReference>
<sequence>MMNKIKDYMNNLPWHTKLVLGGSTAIFFTFFLFSFLEYHSVSNWMLKREESAVNRTITDIATFYKEKGDSLSLKDISNSEEFLRKMNDKDQLIRVYDQHGTIVVSDKNGEFSVLEPTPAKAMETEKVLEEGNEEIIARYPLEGGAFSGTLEIVRQLNSYNKMMDQLFWVMTIFGIGAIILSAVSGYILAKQLLKPVRDLTQAMIRIKKNGFQGRMVIYRQKDELAGLAIVFNEMMDEIEKSFQQQKQFVEDASHELRTPVSILEGHLSLLNRWGKKDPAILDESLEASLFELSRLKKLIVDLLELTRAENNRSLMVEKANIDKILHQLIKNLEMIHPDIQFKLTIDRILPFAMISEQHLQQILIILIDNAIKYSKENKDIQISAEQAGSEILLSVIDNGIGIPADQVHEVFNRFYRVDKARSRENGGIGLGLSIAKRLIEKYNGSISINSKEGIGTKVSMTLPVVTENGRF</sequence>
<dbReference type="STRING" id="1499688.BN000_03741"/>
<dbReference type="PRINTS" id="PR00344">
    <property type="entry name" value="BCTRLSENSOR"/>
</dbReference>
<dbReference type="InterPro" id="IPR041610">
    <property type="entry name" value="ArlS_N"/>
</dbReference>
<comment type="subcellular location">
    <subcellularLocation>
        <location evidence="2">Cell membrane</location>
        <topology evidence="2">Multi-pass membrane protein</topology>
    </subcellularLocation>
</comment>
<evidence type="ECO:0000256" key="14">
    <source>
        <dbReference type="ARBA" id="ARBA00023136"/>
    </source>
</evidence>
<dbReference type="AlphaFoldDB" id="A0A0U1P0D3"/>
<dbReference type="Pfam" id="PF18719">
    <property type="entry name" value="ArlS_N"/>
    <property type="match status" value="1"/>
</dbReference>
<feature type="domain" description="HAMP" evidence="17">
    <location>
        <begin position="190"/>
        <end position="243"/>
    </location>
</feature>
<keyword evidence="8 15" id="KW-0812">Transmembrane</keyword>
<evidence type="ECO:0000256" key="5">
    <source>
        <dbReference type="ARBA" id="ARBA00022475"/>
    </source>
</evidence>
<keyword evidence="12 15" id="KW-1133">Transmembrane helix</keyword>
<dbReference type="Gene3D" id="6.10.340.10">
    <property type="match status" value="1"/>
</dbReference>
<dbReference type="SUPFAM" id="SSF158472">
    <property type="entry name" value="HAMP domain-like"/>
    <property type="match status" value="1"/>
</dbReference>
<dbReference type="InterPro" id="IPR036097">
    <property type="entry name" value="HisK_dim/P_sf"/>
</dbReference>
<dbReference type="InterPro" id="IPR005467">
    <property type="entry name" value="His_kinase_dom"/>
</dbReference>
<dbReference type="Pfam" id="PF00512">
    <property type="entry name" value="HisKA"/>
    <property type="match status" value="1"/>
</dbReference>
<evidence type="ECO:0000256" key="8">
    <source>
        <dbReference type="ARBA" id="ARBA00022692"/>
    </source>
</evidence>
<dbReference type="PROSITE" id="PS50109">
    <property type="entry name" value="HIS_KIN"/>
    <property type="match status" value="1"/>
</dbReference>
<dbReference type="Gene3D" id="1.10.287.130">
    <property type="match status" value="1"/>
</dbReference>
<dbReference type="InterPro" id="IPR003660">
    <property type="entry name" value="HAMP_dom"/>
</dbReference>
<evidence type="ECO:0000256" key="11">
    <source>
        <dbReference type="ARBA" id="ARBA00022840"/>
    </source>
</evidence>
<dbReference type="InterPro" id="IPR050398">
    <property type="entry name" value="HssS/ArlS-like"/>
</dbReference>
<dbReference type="InterPro" id="IPR004358">
    <property type="entry name" value="Sig_transdc_His_kin-like_C"/>
</dbReference>
<evidence type="ECO:0000256" key="9">
    <source>
        <dbReference type="ARBA" id="ARBA00022741"/>
    </source>
</evidence>
<organism evidence="18 19">
    <name type="scientific">Neobacillus massiliamazoniensis</name>
    <dbReference type="NCBI Taxonomy" id="1499688"/>
    <lineage>
        <taxon>Bacteria</taxon>
        <taxon>Bacillati</taxon>
        <taxon>Bacillota</taxon>
        <taxon>Bacilli</taxon>
        <taxon>Bacillales</taxon>
        <taxon>Bacillaceae</taxon>
        <taxon>Neobacillus</taxon>
    </lineage>
</organism>
<dbReference type="SMART" id="SM00387">
    <property type="entry name" value="HATPase_c"/>
    <property type="match status" value="1"/>
</dbReference>
<dbReference type="GO" id="GO:0005524">
    <property type="term" value="F:ATP binding"/>
    <property type="evidence" value="ECO:0007669"/>
    <property type="project" value="UniProtKB-KW"/>
</dbReference>
<feature type="transmembrane region" description="Helical" evidence="15">
    <location>
        <begin position="166"/>
        <end position="189"/>
    </location>
</feature>
<reference evidence="19" key="1">
    <citation type="submission" date="2015-05" db="EMBL/GenBank/DDBJ databases">
        <authorList>
            <person name="Urmite Genomes"/>
        </authorList>
    </citation>
    <scope>NUCLEOTIDE SEQUENCE [LARGE SCALE GENOMIC DNA]</scope>
    <source>
        <strain evidence="19">LF1</strain>
    </source>
</reference>
<evidence type="ECO:0000256" key="13">
    <source>
        <dbReference type="ARBA" id="ARBA00023012"/>
    </source>
</evidence>
<evidence type="ECO:0000256" key="2">
    <source>
        <dbReference type="ARBA" id="ARBA00004651"/>
    </source>
</evidence>
<evidence type="ECO:0000256" key="1">
    <source>
        <dbReference type="ARBA" id="ARBA00000085"/>
    </source>
</evidence>
<evidence type="ECO:0000256" key="10">
    <source>
        <dbReference type="ARBA" id="ARBA00022777"/>
    </source>
</evidence>
<dbReference type="InterPro" id="IPR003594">
    <property type="entry name" value="HATPase_dom"/>
</dbReference>
<dbReference type="GO" id="GO:0000155">
    <property type="term" value="F:phosphorelay sensor kinase activity"/>
    <property type="evidence" value="ECO:0007669"/>
    <property type="project" value="InterPro"/>
</dbReference>
<dbReference type="FunFam" id="1.10.287.130:FF:000001">
    <property type="entry name" value="Two-component sensor histidine kinase"/>
    <property type="match status" value="1"/>
</dbReference>
<dbReference type="CDD" id="cd06225">
    <property type="entry name" value="HAMP"/>
    <property type="match status" value="1"/>
</dbReference>
<evidence type="ECO:0000313" key="19">
    <source>
        <dbReference type="Proteomes" id="UP000199087"/>
    </source>
</evidence>
<dbReference type="EC" id="2.7.13.3" evidence="3"/>
<dbReference type="FunFam" id="3.30.565.10:FF:000006">
    <property type="entry name" value="Sensor histidine kinase WalK"/>
    <property type="match status" value="1"/>
</dbReference>
<dbReference type="Pfam" id="PF02518">
    <property type="entry name" value="HATPase_c"/>
    <property type="match status" value="1"/>
</dbReference>
<dbReference type="EMBL" id="CVRB01000004">
    <property type="protein sequence ID" value="CRK83750.1"/>
    <property type="molecule type" value="Genomic_DNA"/>
</dbReference>
<keyword evidence="10 18" id="KW-0418">Kinase</keyword>
<evidence type="ECO:0000313" key="18">
    <source>
        <dbReference type="EMBL" id="CRK83750.1"/>
    </source>
</evidence>
<dbReference type="CDD" id="cd00075">
    <property type="entry name" value="HATPase"/>
    <property type="match status" value="1"/>
</dbReference>
<name>A0A0U1P0D3_9BACI</name>
<keyword evidence="11" id="KW-0067">ATP-binding</keyword>
<evidence type="ECO:0000256" key="15">
    <source>
        <dbReference type="SAM" id="Phobius"/>
    </source>
</evidence>
<keyword evidence="14 15" id="KW-0472">Membrane</keyword>
<keyword evidence="5" id="KW-1003">Cell membrane</keyword>
<dbReference type="Pfam" id="PF00672">
    <property type="entry name" value="HAMP"/>
    <property type="match status" value="1"/>
</dbReference>
<evidence type="ECO:0000256" key="7">
    <source>
        <dbReference type="ARBA" id="ARBA00022679"/>
    </source>
</evidence>
<evidence type="ECO:0000259" key="17">
    <source>
        <dbReference type="PROSITE" id="PS50885"/>
    </source>
</evidence>
<evidence type="ECO:0000256" key="12">
    <source>
        <dbReference type="ARBA" id="ARBA00022989"/>
    </source>
</evidence>
<keyword evidence="7" id="KW-0808">Transferase</keyword>
<dbReference type="PROSITE" id="PS50885">
    <property type="entry name" value="HAMP"/>
    <property type="match status" value="1"/>
</dbReference>
<dbReference type="Proteomes" id="UP000199087">
    <property type="component" value="Unassembled WGS sequence"/>
</dbReference>
<dbReference type="CDD" id="cd00082">
    <property type="entry name" value="HisKA"/>
    <property type="match status" value="1"/>
</dbReference>
<proteinExistence type="predicted"/>
<protein>
    <recommendedName>
        <fullName evidence="4">Signal transduction histidine-protein kinase ArlS</fullName>
        <ecNumber evidence="3">2.7.13.3</ecNumber>
    </recommendedName>
</protein>